<feature type="transmembrane region" description="Helical" evidence="2">
    <location>
        <begin position="109"/>
        <end position="131"/>
    </location>
</feature>
<accession>A0A1H8V8J8</accession>
<evidence type="ECO:0000256" key="2">
    <source>
        <dbReference type="SAM" id="Phobius"/>
    </source>
</evidence>
<evidence type="ECO:0000313" key="4">
    <source>
        <dbReference type="Proteomes" id="UP000198960"/>
    </source>
</evidence>
<evidence type="ECO:0000313" key="3">
    <source>
        <dbReference type="EMBL" id="SEP11790.1"/>
    </source>
</evidence>
<keyword evidence="4" id="KW-1185">Reference proteome</keyword>
<name>A0A1H8V8J8_9ACTN</name>
<feature type="transmembrane region" description="Helical" evidence="2">
    <location>
        <begin position="16"/>
        <end position="36"/>
    </location>
</feature>
<dbReference type="Proteomes" id="UP000198960">
    <property type="component" value="Unassembled WGS sequence"/>
</dbReference>
<sequence>MAEPAGPREAPPAEGLGRVLVALYGVFALAAGSRAAVQLATRFSEAPLAYLLSALAAAVYVAAAAGLLRGGRAGRRTALVACLVELTGVLVVGVLSLADRAAFPDETVWSGFGSGYGYVPLVLPVLGLLYLRGQGRAQKSPPPKSPPKSPPPSNPPPKSSPPPP</sequence>
<dbReference type="EMBL" id="FOEE01000011">
    <property type="protein sequence ID" value="SEP11790.1"/>
    <property type="molecule type" value="Genomic_DNA"/>
</dbReference>
<proteinExistence type="predicted"/>
<evidence type="ECO:0000256" key="1">
    <source>
        <dbReference type="SAM" id="MobiDB-lite"/>
    </source>
</evidence>
<dbReference type="AlphaFoldDB" id="A0A1H8V8J8"/>
<dbReference type="RefSeq" id="WP_244524754.1">
    <property type="nucleotide sequence ID" value="NZ_FOEE01000011.1"/>
</dbReference>
<dbReference type="STRING" id="673521.SAMN05660991_03342"/>
<feature type="transmembrane region" description="Helical" evidence="2">
    <location>
        <begin position="77"/>
        <end position="97"/>
    </location>
</feature>
<gene>
    <name evidence="3" type="ORF">SAMN05660991_03342</name>
</gene>
<feature type="transmembrane region" description="Helical" evidence="2">
    <location>
        <begin position="48"/>
        <end position="68"/>
    </location>
</feature>
<protein>
    <recommendedName>
        <fullName evidence="5">Integral membrane protein</fullName>
    </recommendedName>
</protein>
<feature type="compositionally biased region" description="Pro residues" evidence="1">
    <location>
        <begin position="140"/>
        <end position="164"/>
    </location>
</feature>
<feature type="region of interest" description="Disordered" evidence="1">
    <location>
        <begin position="135"/>
        <end position="164"/>
    </location>
</feature>
<reference evidence="4" key="1">
    <citation type="submission" date="2016-10" db="EMBL/GenBank/DDBJ databases">
        <authorList>
            <person name="Varghese N."/>
            <person name="Submissions S."/>
        </authorList>
    </citation>
    <scope>NUCLEOTIDE SEQUENCE [LARGE SCALE GENOMIC DNA]</scope>
    <source>
        <strain evidence="4">DSM 45413</strain>
    </source>
</reference>
<keyword evidence="2" id="KW-0812">Transmembrane</keyword>
<keyword evidence="2" id="KW-1133">Transmembrane helix</keyword>
<evidence type="ECO:0008006" key="5">
    <source>
        <dbReference type="Google" id="ProtNLM"/>
    </source>
</evidence>
<keyword evidence="2" id="KW-0472">Membrane</keyword>
<organism evidence="3 4">
    <name type="scientific">Trujillonella endophytica</name>
    <dbReference type="NCBI Taxonomy" id="673521"/>
    <lineage>
        <taxon>Bacteria</taxon>
        <taxon>Bacillati</taxon>
        <taxon>Actinomycetota</taxon>
        <taxon>Actinomycetes</taxon>
        <taxon>Geodermatophilales</taxon>
        <taxon>Geodermatophilaceae</taxon>
        <taxon>Trujillonella</taxon>
    </lineage>
</organism>